<keyword evidence="1" id="KW-0812">Transmembrane</keyword>
<reference evidence="3" key="1">
    <citation type="journal article" date="2019" name="Int. J. Syst. Evol. Microbiol.">
        <title>The Global Catalogue of Microorganisms (GCM) 10K type strain sequencing project: providing services to taxonomists for standard genome sequencing and annotation.</title>
        <authorList>
            <consortium name="The Broad Institute Genomics Platform"/>
            <consortium name="The Broad Institute Genome Sequencing Center for Infectious Disease"/>
            <person name="Wu L."/>
            <person name="Ma J."/>
        </authorList>
    </citation>
    <scope>NUCLEOTIDE SEQUENCE [LARGE SCALE GENOMIC DNA]</scope>
    <source>
        <strain evidence="3">CGMCC 4.7132</strain>
    </source>
</reference>
<name>A0ABV9CK17_9ACTN</name>
<dbReference type="Proteomes" id="UP001596004">
    <property type="component" value="Unassembled WGS sequence"/>
</dbReference>
<organism evidence="2 3">
    <name type="scientific">Sphaerisporangium dianthi</name>
    <dbReference type="NCBI Taxonomy" id="1436120"/>
    <lineage>
        <taxon>Bacteria</taxon>
        <taxon>Bacillati</taxon>
        <taxon>Actinomycetota</taxon>
        <taxon>Actinomycetes</taxon>
        <taxon>Streptosporangiales</taxon>
        <taxon>Streptosporangiaceae</taxon>
        <taxon>Sphaerisporangium</taxon>
    </lineage>
</organism>
<gene>
    <name evidence="2" type="ORF">ACFO60_22620</name>
</gene>
<feature type="transmembrane region" description="Helical" evidence="1">
    <location>
        <begin position="35"/>
        <end position="55"/>
    </location>
</feature>
<sequence>MVDEGLSQLAASVHRVSDAIDELTCRRRKGEQCRLAVWGLVLVAFVVACVTPVAAKAQALAATAATADHTSAICAAGQDNKLFPCPLPQHSPRRW</sequence>
<dbReference type="RefSeq" id="WP_380843165.1">
    <property type="nucleotide sequence ID" value="NZ_JBHSFP010000016.1"/>
</dbReference>
<protein>
    <submittedName>
        <fullName evidence="2">Uncharacterized protein</fullName>
    </submittedName>
</protein>
<keyword evidence="1" id="KW-0472">Membrane</keyword>
<keyword evidence="1" id="KW-1133">Transmembrane helix</keyword>
<proteinExistence type="predicted"/>
<evidence type="ECO:0000256" key="1">
    <source>
        <dbReference type="SAM" id="Phobius"/>
    </source>
</evidence>
<dbReference type="EMBL" id="JBHSFP010000016">
    <property type="protein sequence ID" value="MFC4533574.1"/>
    <property type="molecule type" value="Genomic_DNA"/>
</dbReference>
<keyword evidence="3" id="KW-1185">Reference proteome</keyword>
<evidence type="ECO:0000313" key="3">
    <source>
        <dbReference type="Proteomes" id="UP001596004"/>
    </source>
</evidence>
<evidence type="ECO:0000313" key="2">
    <source>
        <dbReference type="EMBL" id="MFC4533574.1"/>
    </source>
</evidence>
<accession>A0ABV9CK17</accession>
<comment type="caution">
    <text evidence="2">The sequence shown here is derived from an EMBL/GenBank/DDBJ whole genome shotgun (WGS) entry which is preliminary data.</text>
</comment>